<proteinExistence type="predicted"/>
<name>A0A810B1W0_9BRAD</name>
<dbReference type="InterPro" id="IPR035985">
    <property type="entry name" value="Ubiquitin-activating_enz"/>
</dbReference>
<gene>
    <name evidence="3" type="ORF">XF8B_03830</name>
</gene>
<dbReference type="SUPFAM" id="SSF69572">
    <property type="entry name" value="Activating enzymes of the ubiquitin-like proteins"/>
    <property type="match status" value="1"/>
</dbReference>
<dbReference type="PANTHER" id="PTHR43267:SF3">
    <property type="entry name" value="THIF PROTEIN"/>
    <property type="match status" value="1"/>
</dbReference>
<dbReference type="AlphaFoldDB" id="A0A810B1W0"/>
<evidence type="ECO:0000259" key="2">
    <source>
        <dbReference type="Pfam" id="PF20590"/>
    </source>
</evidence>
<dbReference type="EMBL" id="AP023097">
    <property type="protein sequence ID" value="BCE70272.1"/>
    <property type="molecule type" value="Genomic_DNA"/>
</dbReference>
<dbReference type="GO" id="GO:0008641">
    <property type="term" value="F:ubiquitin-like modifier activating enzyme activity"/>
    <property type="evidence" value="ECO:0007669"/>
    <property type="project" value="InterPro"/>
</dbReference>
<feature type="domain" description="THIF-type NAD/FAD binding fold" evidence="1">
    <location>
        <begin position="183"/>
        <end position="378"/>
    </location>
</feature>
<dbReference type="InterPro" id="IPR000594">
    <property type="entry name" value="ThiF_NAD_FAD-bd"/>
</dbReference>
<dbReference type="Pfam" id="PF20590">
    <property type="entry name" value="DUF6791"/>
    <property type="match status" value="1"/>
</dbReference>
<accession>A0A810B1W0</accession>
<feature type="domain" description="DUF6791" evidence="2">
    <location>
        <begin position="18"/>
        <end position="153"/>
    </location>
</feature>
<dbReference type="Pfam" id="PF00899">
    <property type="entry name" value="ThiF"/>
    <property type="match status" value="1"/>
</dbReference>
<dbReference type="GO" id="GO:0061504">
    <property type="term" value="P:cyclic threonylcarbamoyladenosine biosynthetic process"/>
    <property type="evidence" value="ECO:0007669"/>
    <property type="project" value="TreeGrafter"/>
</dbReference>
<dbReference type="CDD" id="cd01483">
    <property type="entry name" value="E1_enzyme_family"/>
    <property type="match status" value="1"/>
</dbReference>
<evidence type="ECO:0000313" key="3">
    <source>
        <dbReference type="EMBL" id="BCE70272.1"/>
    </source>
</evidence>
<dbReference type="Gene3D" id="3.40.50.720">
    <property type="entry name" value="NAD(P)-binding Rossmann-like Domain"/>
    <property type="match status" value="1"/>
</dbReference>
<dbReference type="InterPro" id="IPR046741">
    <property type="entry name" value="DUF6791"/>
</dbReference>
<protein>
    <recommendedName>
        <fullName evidence="4">ThiF family adenylyltransferase</fullName>
    </recommendedName>
</protein>
<organism evidence="3">
    <name type="scientific">Bradyrhizobium diazoefficiens</name>
    <dbReference type="NCBI Taxonomy" id="1355477"/>
    <lineage>
        <taxon>Bacteria</taxon>
        <taxon>Pseudomonadati</taxon>
        <taxon>Pseudomonadota</taxon>
        <taxon>Alphaproteobacteria</taxon>
        <taxon>Hyphomicrobiales</taxon>
        <taxon>Nitrobacteraceae</taxon>
        <taxon>Bradyrhizobium</taxon>
    </lineage>
</organism>
<dbReference type="GO" id="GO:0061503">
    <property type="term" value="F:tRNA threonylcarbamoyladenosine dehydratase"/>
    <property type="evidence" value="ECO:0007669"/>
    <property type="project" value="TreeGrafter"/>
</dbReference>
<dbReference type="InterPro" id="IPR045886">
    <property type="entry name" value="ThiF/MoeB/HesA"/>
</dbReference>
<evidence type="ECO:0000259" key="1">
    <source>
        <dbReference type="Pfam" id="PF00899"/>
    </source>
</evidence>
<sequence>MACALGLPELASRNPFVRDLEELGYHLDFVGGYFVIYRLPYLDEEGRLKYGDLASTLDLNGAVIDPPTNNHQVWWRGTRPFDQQKRQIRLGGGVHQVTVAPDLITDQSFSFKLQENGTNRDYRSFEEKVQTYLDAITAPAMAAYPDATPFGGIAVKAAAQGSPLRIPDMMSSRYHMNDVSSLLRGKRVAIVGLGGTGSYILDFVARTHLDRIALFDDDKVHVHTIFRIPGFILDAIGSLKVDALARQYGNWHSGLEPVPERITSANIDRLAGFDFVFVSVDDGPARKLIVDWLSARGIPYVDCGMGLDRSLVGLSGFVRITGTDRKAYEGNVGSARLPVENAKENEYRKQAQITELNAMNAIMAVIRFKQHFRLLDRLDEATSYIFDTATMEME</sequence>
<dbReference type="PANTHER" id="PTHR43267">
    <property type="entry name" value="TRNA THREONYLCARBAMOYLADENOSINE DEHYDRATASE"/>
    <property type="match status" value="1"/>
</dbReference>
<reference evidence="3" key="1">
    <citation type="submission" date="2020-05" db="EMBL/GenBank/DDBJ databases">
        <title>Complete genome sequence of Bradyrhizobium diazoefficiens XF8 isolated from soybean nodule.</title>
        <authorList>
            <person name="Noda R."/>
            <person name="Kakizaki K."/>
            <person name="Minamisawa K."/>
        </authorList>
    </citation>
    <scope>NUCLEOTIDE SEQUENCE</scope>
    <source>
        <strain evidence="3">XF8</strain>
    </source>
</reference>
<evidence type="ECO:0008006" key="4">
    <source>
        <dbReference type="Google" id="ProtNLM"/>
    </source>
</evidence>